<evidence type="ECO:0000256" key="1">
    <source>
        <dbReference type="SAM" id="MobiDB-lite"/>
    </source>
</evidence>
<evidence type="ECO:0000313" key="3">
    <source>
        <dbReference type="Proteomes" id="UP000290572"/>
    </source>
</evidence>
<accession>A0A498LR67</accession>
<keyword evidence="3" id="KW-1185">Reference proteome</keyword>
<sequence>MASVEQRSDTLDEPEERKHEEVQMSSSAHTEVSVNINAQTGGTANAPVFTENNITSLTIINNTPGNALKDHIKKANTSLRYAIDPERRVAITLWRLATNAENRTIAQLFGVGISTVCTVVHQVCAAIVEVLAKDLIHIPKGNAALEVIRGFETRWGFPHSAFWCSRWHSHSNTGPKRIPE</sequence>
<gene>
    <name evidence="2" type="ORF">ROHU_030490</name>
</gene>
<feature type="region of interest" description="Disordered" evidence="1">
    <location>
        <begin position="1"/>
        <end position="30"/>
    </location>
</feature>
<evidence type="ECO:0000313" key="2">
    <source>
        <dbReference type="EMBL" id="RXN10650.1"/>
    </source>
</evidence>
<dbReference type="Proteomes" id="UP000290572">
    <property type="component" value="Unassembled WGS sequence"/>
</dbReference>
<protein>
    <submittedName>
        <fullName evidence="2">Nuclease HARBI1</fullName>
    </submittedName>
</protein>
<name>A0A498LR67_LABRO</name>
<proteinExistence type="predicted"/>
<organism evidence="2 3">
    <name type="scientific">Labeo rohita</name>
    <name type="common">Indian major carp</name>
    <name type="synonym">Cyprinus rohita</name>
    <dbReference type="NCBI Taxonomy" id="84645"/>
    <lineage>
        <taxon>Eukaryota</taxon>
        <taxon>Metazoa</taxon>
        <taxon>Chordata</taxon>
        <taxon>Craniata</taxon>
        <taxon>Vertebrata</taxon>
        <taxon>Euteleostomi</taxon>
        <taxon>Actinopterygii</taxon>
        <taxon>Neopterygii</taxon>
        <taxon>Teleostei</taxon>
        <taxon>Ostariophysi</taxon>
        <taxon>Cypriniformes</taxon>
        <taxon>Cyprinidae</taxon>
        <taxon>Labeoninae</taxon>
        <taxon>Labeonini</taxon>
        <taxon>Labeo</taxon>
    </lineage>
</organism>
<dbReference type="STRING" id="84645.A0A498LR67"/>
<reference evidence="2 3" key="1">
    <citation type="submission" date="2018-03" db="EMBL/GenBank/DDBJ databases">
        <title>Draft genome sequence of Rohu Carp (Labeo rohita).</title>
        <authorList>
            <person name="Das P."/>
            <person name="Kushwaha B."/>
            <person name="Joshi C.G."/>
            <person name="Kumar D."/>
            <person name="Nagpure N.S."/>
            <person name="Sahoo L."/>
            <person name="Das S.P."/>
            <person name="Bit A."/>
            <person name="Patnaik S."/>
            <person name="Meher P.K."/>
            <person name="Jayasankar P."/>
            <person name="Koringa P.G."/>
            <person name="Patel N.V."/>
            <person name="Hinsu A.T."/>
            <person name="Kumar R."/>
            <person name="Pandey M."/>
            <person name="Agarwal S."/>
            <person name="Srivastava S."/>
            <person name="Singh M."/>
            <person name="Iquebal M.A."/>
            <person name="Jaiswal S."/>
            <person name="Angadi U.B."/>
            <person name="Kumar N."/>
            <person name="Raza M."/>
            <person name="Shah T.M."/>
            <person name="Rai A."/>
            <person name="Jena J.K."/>
        </authorList>
    </citation>
    <scope>NUCLEOTIDE SEQUENCE [LARGE SCALE GENOMIC DNA]</scope>
    <source>
        <strain evidence="2">DASCIFA01</strain>
        <tissue evidence="2">Testis</tissue>
    </source>
</reference>
<comment type="caution">
    <text evidence="2">The sequence shown here is derived from an EMBL/GenBank/DDBJ whole genome shotgun (WGS) entry which is preliminary data.</text>
</comment>
<feature type="compositionally biased region" description="Basic and acidic residues" evidence="1">
    <location>
        <begin position="1"/>
        <end position="22"/>
    </location>
</feature>
<dbReference type="EMBL" id="QBIY01013186">
    <property type="protein sequence ID" value="RXN10650.1"/>
    <property type="molecule type" value="Genomic_DNA"/>
</dbReference>
<dbReference type="AlphaFoldDB" id="A0A498LR67"/>